<dbReference type="AlphaFoldDB" id="A0A9D4HSE5"/>
<proteinExistence type="predicted"/>
<sequence>MGLTVKLFEVNEEKMEEIEKQIPEKIKLVKNNMKIHQVTTTEQLKISARILSCSRCVDLKATHLEMKYTLINTYGCNLCYIPEDTCFTDHADEIAVNTEVSVGGPCPENSTEYVPSEKVI</sequence>
<accession>A0A9D4HSE5</accession>
<reference evidence="1" key="2">
    <citation type="submission" date="2020-11" db="EMBL/GenBank/DDBJ databases">
        <authorList>
            <person name="McCartney M.A."/>
            <person name="Auch B."/>
            <person name="Kono T."/>
            <person name="Mallez S."/>
            <person name="Becker A."/>
            <person name="Gohl D.M."/>
            <person name="Silverstein K.A.T."/>
            <person name="Koren S."/>
            <person name="Bechman K.B."/>
            <person name="Herman A."/>
            <person name="Abrahante J.E."/>
            <person name="Garbe J."/>
        </authorList>
    </citation>
    <scope>NUCLEOTIDE SEQUENCE</scope>
    <source>
        <strain evidence="1">Duluth1</strain>
        <tissue evidence="1">Whole animal</tissue>
    </source>
</reference>
<reference evidence="1" key="1">
    <citation type="journal article" date="2019" name="bioRxiv">
        <title>The Genome of the Zebra Mussel, Dreissena polymorpha: A Resource for Invasive Species Research.</title>
        <authorList>
            <person name="McCartney M.A."/>
            <person name="Auch B."/>
            <person name="Kono T."/>
            <person name="Mallez S."/>
            <person name="Zhang Y."/>
            <person name="Obille A."/>
            <person name="Becker A."/>
            <person name="Abrahante J.E."/>
            <person name="Garbe J."/>
            <person name="Badalamenti J.P."/>
            <person name="Herman A."/>
            <person name="Mangelson H."/>
            <person name="Liachko I."/>
            <person name="Sullivan S."/>
            <person name="Sone E.D."/>
            <person name="Koren S."/>
            <person name="Silverstein K.A.T."/>
            <person name="Beckman K.B."/>
            <person name="Gohl D.M."/>
        </authorList>
    </citation>
    <scope>NUCLEOTIDE SEQUENCE</scope>
    <source>
        <strain evidence="1">Duluth1</strain>
        <tissue evidence="1">Whole animal</tissue>
    </source>
</reference>
<organism evidence="1 2">
    <name type="scientific">Dreissena polymorpha</name>
    <name type="common">Zebra mussel</name>
    <name type="synonym">Mytilus polymorpha</name>
    <dbReference type="NCBI Taxonomy" id="45954"/>
    <lineage>
        <taxon>Eukaryota</taxon>
        <taxon>Metazoa</taxon>
        <taxon>Spiralia</taxon>
        <taxon>Lophotrochozoa</taxon>
        <taxon>Mollusca</taxon>
        <taxon>Bivalvia</taxon>
        <taxon>Autobranchia</taxon>
        <taxon>Heteroconchia</taxon>
        <taxon>Euheterodonta</taxon>
        <taxon>Imparidentia</taxon>
        <taxon>Neoheterodontei</taxon>
        <taxon>Myida</taxon>
        <taxon>Dreissenoidea</taxon>
        <taxon>Dreissenidae</taxon>
        <taxon>Dreissena</taxon>
    </lineage>
</organism>
<protein>
    <submittedName>
        <fullName evidence="1">Uncharacterized protein</fullName>
    </submittedName>
</protein>
<keyword evidence="2" id="KW-1185">Reference proteome</keyword>
<name>A0A9D4HSE5_DREPO</name>
<gene>
    <name evidence="1" type="ORF">DPMN_053651</name>
</gene>
<evidence type="ECO:0000313" key="2">
    <source>
        <dbReference type="Proteomes" id="UP000828390"/>
    </source>
</evidence>
<comment type="caution">
    <text evidence="1">The sequence shown here is derived from an EMBL/GenBank/DDBJ whole genome shotgun (WGS) entry which is preliminary data.</text>
</comment>
<evidence type="ECO:0000313" key="1">
    <source>
        <dbReference type="EMBL" id="KAH3727708.1"/>
    </source>
</evidence>
<dbReference type="Proteomes" id="UP000828390">
    <property type="component" value="Unassembled WGS sequence"/>
</dbReference>
<dbReference type="EMBL" id="JAIWYP010000012">
    <property type="protein sequence ID" value="KAH3727708.1"/>
    <property type="molecule type" value="Genomic_DNA"/>
</dbReference>